<keyword evidence="2" id="KW-0378">Hydrolase</keyword>
<dbReference type="InterPro" id="IPR027461">
    <property type="entry name" value="Carboxypeptidase_A_C_sf"/>
</dbReference>
<reference evidence="5" key="1">
    <citation type="journal article" date="2021" name="PeerJ">
        <title>Extensive microbial diversity within the chicken gut microbiome revealed by metagenomics and culture.</title>
        <authorList>
            <person name="Gilroy R."/>
            <person name="Ravi A."/>
            <person name="Getino M."/>
            <person name="Pursley I."/>
            <person name="Horton D.L."/>
            <person name="Alikhan N.F."/>
            <person name="Baker D."/>
            <person name="Gharbi K."/>
            <person name="Hall N."/>
            <person name="Watson M."/>
            <person name="Adriaenssens E.M."/>
            <person name="Foster-Nyarko E."/>
            <person name="Jarju S."/>
            <person name="Secka A."/>
            <person name="Antonio M."/>
            <person name="Oren A."/>
            <person name="Chaudhuri R.R."/>
            <person name="La Ragione R."/>
            <person name="Hildebrand F."/>
            <person name="Pallen M.J."/>
        </authorList>
    </citation>
    <scope>NUCLEOTIDE SEQUENCE</scope>
    <source>
        <strain evidence="5">ChiSxjej6B18-287</strain>
    </source>
</reference>
<dbReference type="Pfam" id="PF17676">
    <property type="entry name" value="Peptidase_S66C"/>
    <property type="match status" value="1"/>
</dbReference>
<dbReference type="GO" id="GO:0016787">
    <property type="term" value="F:hydrolase activity"/>
    <property type="evidence" value="ECO:0007669"/>
    <property type="project" value="UniProtKB-KW"/>
</dbReference>
<dbReference type="Gene3D" id="3.40.50.10740">
    <property type="entry name" value="Class I glutamine amidotransferase-like"/>
    <property type="match status" value="1"/>
</dbReference>
<dbReference type="InterPro" id="IPR040449">
    <property type="entry name" value="Peptidase_S66_N"/>
</dbReference>
<dbReference type="SUPFAM" id="SSF141986">
    <property type="entry name" value="LD-carboxypeptidase A C-terminal domain-like"/>
    <property type="match status" value="1"/>
</dbReference>
<dbReference type="InterPro" id="IPR040921">
    <property type="entry name" value="Peptidase_S66C"/>
</dbReference>
<comment type="caution">
    <text evidence="5">The sequence shown here is derived from an EMBL/GenBank/DDBJ whole genome shotgun (WGS) entry which is preliminary data.</text>
</comment>
<accession>A0A9D2N6E3</accession>
<protein>
    <submittedName>
        <fullName evidence="5">LD-carboxypeptidase</fullName>
    </submittedName>
</protein>
<dbReference type="Gene3D" id="3.50.30.60">
    <property type="entry name" value="LD-carboxypeptidase A C-terminal domain-like"/>
    <property type="match status" value="1"/>
</dbReference>
<proteinExistence type="inferred from homology"/>
<dbReference type="InterPro" id="IPR029062">
    <property type="entry name" value="Class_I_gatase-like"/>
</dbReference>
<dbReference type="PANTHER" id="PTHR30237:SF4">
    <property type="entry name" value="LD-CARBOXYPEPTIDASE C-TERMINAL DOMAIN-CONTAINING PROTEIN"/>
    <property type="match status" value="1"/>
</dbReference>
<dbReference type="SUPFAM" id="SSF52317">
    <property type="entry name" value="Class I glutamine amidotransferase-like"/>
    <property type="match status" value="1"/>
</dbReference>
<evidence type="ECO:0000256" key="2">
    <source>
        <dbReference type="ARBA" id="ARBA00022801"/>
    </source>
</evidence>
<evidence type="ECO:0000313" key="5">
    <source>
        <dbReference type="EMBL" id="HJC10871.1"/>
    </source>
</evidence>
<dbReference type="AlphaFoldDB" id="A0A9D2N6E3"/>
<dbReference type="InterPro" id="IPR027478">
    <property type="entry name" value="LdcA_N"/>
</dbReference>
<dbReference type="InterPro" id="IPR003507">
    <property type="entry name" value="S66_fam"/>
</dbReference>
<name>A0A9D2N6E3_9FIRM</name>
<gene>
    <name evidence="5" type="ORF">H9935_08645</name>
</gene>
<dbReference type="Proteomes" id="UP000823893">
    <property type="component" value="Unassembled WGS sequence"/>
</dbReference>
<dbReference type="PANTHER" id="PTHR30237">
    <property type="entry name" value="MURAMOYLTETRAPEPTIDE CARBOXYPEPTIDASE"/>
    <property type="match status" value="1"/>
</dbReference>
<sequence length="359" mass="40917">MRKPAPLRRGDKAAVVSLSSGMLGEDFCRHNITLGTKRLREFGLEPVFMPNALKGMEYLNKNPQARAEDLKAAFRDDSIKGIICAIGGDDTYRLLPYLMEDQEFTELVKEKPKLFTGFSDTTINHLMFYKLGLTTYYGPCFICDLADMGRDMLPYTKEYFQGYFAGHEKKEIYPSPVWYEERKDFSEAALGTERTAHEDSKGFEILQGSGHFRGKLLGGCAESIYDCLSGSRYGDEKGVCEKYGLFPEKEEWRGKILFIETCEEKPAPELLARELAMLREQGVFEEITGILAGKPQDEVFYEEYKQVYREAVGNPELSIVYNVNFGHAYPRCVLPYGVEAEVFAEENRILFRESMFGEA</sequence>
<dbReference type="EMBL" id="DWWV01000111">
    <property type="protein sequence ID" value="HJC10871.1"/>
    <property type="molecule type" value="Genomic_DNA"/>
</dbReference>
<evidence type="ECO:0000256" key="1">
    <source>
        <dbReference type="ARBA" id="ARBA00010233"/>
    </source>
</evidence>
<evidence type="ECO:0000259" key="4">
    <source>
        <dbReference type="Pfam" id="PF17676"/>
    </source>
</evidence>
<evidence type="ECO:0000313" key="6">
    <source>
        <dbReference type="Proteomes" id="UP000823893"/>
    </source>
</evidence>
<dbReference type="Pfam" id="PF02016">
    <property type="entry name" value="Peptidase_S66"/>
    <property type="match status" value="1"/>
</dbReference>
<evidence type="ECO:0000259" key="3">
    <source>
        <dbReference type="Pfam" id="PF02016"/>
    </source>
</evidence>
<dbReference type="PIRSF" id="PIRSF028757">
    <property type="entry name" value="LD-carboxypeptidase"/>
    <property type="match status" value="1"/>
</dbReference>
<organism evidence="5 6">
    <name type="scientific">Candidatus Blautia merdigallinarum</name>
    <dbReference type="NCBI Taxonomy" id="2838495"/>
    <lineage>
        <taxon>Bacteria</taxon>
        <taxon>Bacillati</taxon>
        <taxon>Bacillota</taxon>
        <taxon>Clostridia</taxon>
        <taxon>Lachnospirales</taxon>
        <taxon>Lachnospiraceae</taxon>
        <taxon>Blautia</taxon>
    </lineage>
</organism>
<reference evidence="5" key="2">
    <citation type="submission" date="2021-04" db="EMBL/GenBank/DDBJ databases">
        <authorList>
            <person name="Gilroy R."/>
        </authorList>
    </citation>
    <scope>NUCLEOTIDE SEQUENCE</scope>
    <source>
        <strain evidence="5">ChiSxjej6B18-287</strain>
    </source>
</reference>
<dbReference type="CDD" id="cd07062">
    <property type="entry name" value="Peptidase_S66_mccF_like"/>
    <property type="match status" value="1"/>
</dbReference>
<feature type="domain" description="LD-carboxypeptidase N-terminal" evidence="3">
    <location>
        <begin position="14"/>
        <end position="138"/>
    </location>
</feature>
<comment type="similarity">
    <text evidence="1">Belongs to the peptidase S66 family.</text>
</comment>
<feature type="domain" description="LD-carboxypeptidase C-terminal" evidence="4">
    <location>
        <begin position="213"/>
        <end position="342"/>
    </location>
</feature>